<organism evidence="1 2">
    <name type="scientific">Marichromatium gracile</name>
    <name type="common">Chromatium gracile</name>
    <dbReference type="NCBI Taxonomy" id="1048"/>
    <lineage>
        <taxon>Bacteria</taxon>
        <taxon>Pseudomonadati</taxon>
        <taxon>Pseudomonadota</taxon>
        <taxon>Gammaproteobacteria</taxon>
        <taxon>Chromatiales</taxon>
        <taxon>Chromatiaceae</taxon>
        <taxon>Marichromatium</taxon>
    </lineage>
</organism>
<protein>
    <recommendedName>
        <fullName evidence="3">Sel1 repeat-containing protein</fullName>
    </recommendedName>
</protein>
<evidence type="ECO:0000313" key="1">
    <source>
        <dbReference type="EMBL" id="TCW34716.1"/>
    </source>
</evidence>
<sequence>MSDRDDMQGLDMDLASGIAAFEARQFTSATSLLAPLAEGGNPEAQYRMAIMAQNGLGMAANSALAYRYMHAAAEAGLGLAQHGLGFMYMQGECAEQDHAEAARWFRKAADQGLIGSMTTLAMLHEEGLGVDKDPEEAKRLYRLAGFEEGG</sequence>
<dbReference type="Pfam" id="PF08238">
    <property type="entry name" value="Sel1"/>
    <property type="match status" value="3"/>
</dbReference>
<dbReference type="InterPro" id="IPR006597">
    <property type="entry name" value="Sel1-like"/>
</dbReference>
<evidence type="ECO:0008006" key="3">
    <source>
        <dbReference type="Google" id="ProtNLM"/>
    </source>
</evidence>
<dbReference type="InterPro" id="IPR011990">
    <property type="entry name" value="TPR-like_helical_dom_sf"/>
</dbReference>
<comment type="caution">
    <text evidence="1">The sequence shown here is derived from an EMBL/GenBank/DDBJ whole genome shotgun (WGS) entry which is preliminary data.</text>
</comment>
<dbReference type="Proteomes" id="UP000295247">
    <property type="component" value="Unassembled WGS sequence"/>
</dbReference>
<dbReference type="InterPro" id="IPR050767">
    <property type="entry name" value="Sel1_AlgK"/>
</dbReference>
<accession>A0A4R4A884</accession>
<dbReference type="SUPFAM" id="SSF81901">
    <property type="entry name" value="HCP-like"/>
    <property type="match status" value="1"/>
</dbReference>
<gene>
    <name evidence="1" type="ORF">EDC29_10977</name>
</gene>
<dbReference type="PANTHER" id="PTHR11102:SF160">
    <property type="entry name" value="ERAD-ASSOCIATED E3 UBIQUITIN-PROTEIN LIGASE COMPONENT HRD3"/>
    <property type="match status" value="1"/>
</dbReference>
<dbReference type="SMART" id="SM00671">
    <property type="entry name" value="SEL1"/>
    <property type="match status" value="3"/>
</dbReference>
<name>A0A4R4A884_MARGR</name>
<evidence type="ECO:0000313" key="2">
    <source>
        <dbReference type="Proteomes" id="UP000295247"/>
    </source>
</evidence>
<reference evidence="1 2" key="1">
    <citation type="submission" date="2019-03" db="EMBL/GenBank/DDBJ databases">
        <title>Genomic Encyclopedia of Type Strains, Phase IV (KMG-IV): sequencing the most valuable type-strain genomes for metagenomic binning, comparative biology and taxonomic classification.</title>
        <authorList>
            <person name="Goeker M."/>
        </authorList>
    </citation>
    <scope>NUCLEOTIDE SEQUENCE [LARGE SCALE GENOMIC DNA]</scope>
    <source>
        <strain evidence="1 2">DSM 203</strain>
    </source>
</reference>
<dbReference type="AlphaFoldDB" id="A0A4R4A884"/>
<dbReference type="RefSeq" id="WP_123140467.1">
    <property type="nucleotide sequence ID" value="NZ_NRRH01000015.1"/>
</dbReference>
<dbReference type="PANTHER" id="PTHR11102">
    <property type="entry name" value="SEL-1-LIKE PROTEIN"/>
    <property type="match status" value="1"/>
</dbReference>
<proteinExistence type="predicted"/>
<dbReference type="Gene3D" id="1.25.40.10">
    <property type="entry name" value="Tetratricopeptide repeat domain"/>
    <property type="match status" value="1"/>
</dbReference>
<dbReference type="EMBL" id="SMDC01000009">
    <property type="protein sequence ID" value="TCW34716.1"/>
    <property type="molecule type" value="Genomic_DNA"/>
</dbReference>